<dbReference type="AlphaFoldDB" id="A0A391NNV7"/>
<feature type="compositionally biased region" description="Polar residues" evidence="2">
    <location>
        <begin position="1"/>
        <end position="11"/>
    </location>
</feature>
<protein>
    <submittedName>
        <fullName evidence="3">Uncharacterized protein</fullName>
    </submittedName>
</protein>
<evidence type="ECO:0000256" key="1">
    <source>
        <dbReference type="SAM" id="Coils"/>
    </source>
</evidence>
<proteinExistence type="predicted"/>
<dbReference type="EMBL" id="BDIP01001116">
    <property type="protein sequence ID" value="GCA62660.1"/>
    <property type="molecule type" value="Genomic_DNA"/>
</dbReference>
<comment type="caution">
    <text evidence="3">The sequence shown here is derived from an EMBL/GenBank/DDBJ whole genome shotgun (WGS) entry which is preliminary data.</text>
</comment>
<name>A0A391NNV7_9EUKA</name>
<evidence type="ECO:0000313" key="4">
    <source>
        <dbReference type="Proteomes" id="UP000265618"/>
    </source>
</evidence>
<sequence>MSSQGFTTSPACNPRTEEDSSPERAAATTAALFDKLSNSMALLREQTKKLETALVEKKKREAHLWAVWHQVSSSLEAGRGEAVTAE</sequence>
<accession>A0A391NNV7</accession>
<evidence type="ECO:0000256" key="2">
    <source>
        <dbReference type="SAM" id="MobiDB-lite"/>
    </source>
</evidence>
<gene>
    <name evidence="3" type="ORF">KIPB_004970</name>
</gene>
<reference evidence="3 4" key="1">
    <citation type="journal article" date="2018" name="PLoS ONE">
        <title>The draft genome of Kipferlia bialata reveals reductive genome evolution in fornicate parasites.</title>
        <authorList>
            <person name="Tanifuji G."/>
            <person name="Takabayashi S."/>
            <person name="Kume K."/>
            <person name="Takagi M."/>
            <person name="Nakayama T."/>
            <person name="Kamikawa R."/>
            <person name="Inagaki Y."/>
            <person name="Hashimoto T."/>
        </authorList>
    </citation>
    <scope>NUCLEOTIDE SEQUENCE [LARGE SCALE GENOMIC DNA]</scope>
    <source>
        <strain evidence="3">NY0173</strain>
    </source>
</reference>
<feature type="region of interest" description="Disordered" evidence="2">
    <location>
        <begin position="1"/>
        <end position="25"/>
    </location>
</feature>
<keyword evidence="4" id="KW-1185">Reference proteome</keyword>
<feature type="coiled-coil region" evidence="1">
    <location>
        <begin position="33"/>
        <end position="60"/>
    </location>
</feature>
<dbReference type="Proteomes" id="UP000265618">
    <property type="component" value="Unassembled WGS sequence"/>
</dbReference>
<keyword evidence="1" id="KW-0175">Coiled coil</keyword>
<organism evidence="3 4">
    <name type="scientific">Kipferlia bialata</name>
    <dbReference type="NCBI Taxonomy" id="797122"/>
    <lineage>
        <taxon>Eukaryota</taxon>
        <taxon>Metamonada</taxon>
        <taxon>Carpediemonas-like organisms</taxon>
        <taxon>Kipferlia</taxon>
    </lineage>
</organism>
<evidence type="ECO:0000313" key="3">
    <source>
        <dbReference type="EMBL" id="GCA62660.1"/>
    </source>
</evidence>